<name>A0A0E9PNZ9_ANGAN</name>
<reference evidence="1" key="1">
    <citation type="submission" date="2014-11" db="EMBL/GenBank/DDBJ databases">
        <authorList>
            <person name="Amaro Gonzalez C."/>
        </authorList>
    </citation>
    <scope>NUCLEOTIDE SEQUENCE</scope>
</reference>
<evidence type="ECO:0000313" key="1">
    <source>
        <dbReference type="EMBL" id="JAH05790.1"/>
    </source>
</evidence>
<proteinExistence type="predicted"/>
<sequence>MLQSNSVHVFSLLQGCPVLSSKSVSAGLCVSPALQHLIERFNQAWTLNQRLT</sequence>
<accession>A0A0E9PNZ9</accession>
<reference evidence="1" key="2">
    <citation type="journal article" date="2015" name="Fish Shellfish Immunol.">
        <title>Early steps in the European eel (Anguilla anguilla)-Vibrio vulnificus interaction in the gills: Role of the RtxA13 toxin.</title>
        <authorList>
            <person name="Callol A."/>
            <person name="Pajuelo D."/>
            <person name="Ebbesson L."/>
            <person name="Teles M."/>
            <person name="MacKenzie S."/>
            <person name="Amaro C."/>
        </authorList>
    </citation>
    <scope>NUCLEOTIDE SEQUENCE</scope>
</reference>
<dbReference type="AlphaFoldDB" id="A0A0E9PNZ9"/>
<dbReference type="EMBL" id="GBXM01102787">
    <property type="protein sequence ID" value="JAH05790.1"/>
    <property type="molecule type" value="Transcribed_RNA"/>
</dbReference>
<protein>
    <submittedName>
        <fullName evidence="1">Uncharacterized protein</fullName>
    </submittedName>
</protein>
<organism evidence="1">
    <name type="scientific">Anguilla anguilla</name>
    <name type="common">European freshwater eel</name>
    <name type="synonym">Muraena anguilla</name>
    <dbReference type="NCBI Taxonomy" id="7936"/>
    <lineage>
        <taxon>Eukaryota</taxon>
        <taxon>Metazoa</taxon>
        <taxon>Chordata</taxon>
        <taxon>Craniata</taxon>
        <taxon>Vertebrata</taxon>
        <taxon>Euteleostomi</taxon>
        <taxon>Actinopterygii</taxon>
        <taxon>Neopterygii</taxon>
        <taxon>Teleostei</taxon>
        <taxon>Anguilliformes</taxon>
        <taxon>Anguillidae</taxon>
        <taxon>Anguilla</taxon>
    </lineage>
</organism>